<dbReference type="EMBL" id="MH325900">
    <property type="protein sequence ID" value="AWU66719.1"/>
    <property type="molecule type" value="Genomic_DNA"/>
</dbReference>
<dbReference type="SUPFAM" id="SSF47336">
    <property type="entry name" value="ACP-like"/>
    <property type="match status" value="1"/>
</dbReference>
<gene>
    <name evidence="1" type="primary">orf9</name>
</gene>
<dbReference type="InterPro" id="IPR036736">
    <property type="entry name" value="ACP-like_sf"/>
</dbReference>
<protein>
    <recommendedName>
        <fullName evidence="2">Acyl carrier protein</fullName>
    </recommendedName>
</protein>
<reference evidence="1" key="1">
    <citation type="submission" date="2018-05" db="EMBL/GenBank/DDBJ databases">
        <authorList>
            <person name="Lanie J.A."/>
            <person name="Ng W.-L."/>
            <person name="Kazmierczak K.M."/>
            <person name="Andrzejewski T.M."/>
            <person name="Davidsen T.M."/>
            <person name="Wayne K.J."/>
            <person name="Tettelin H."/>
            <person name="Glass J.I."/>
            <person name="Rusch D."/>
            <person name="Podicherti R."/>
            <person name="Tsui H.-C.T."/>
            <person name="Winkler M.E."/>
        </authorList>
    </citation>
    <scope>NUCLEOTIDE SEQUENCE</scope>
    <source>
        <strain evidence="1">O32_G3543</strain>
    </source>
</reference>
<dbReference type="AlphaFoldDB" id="A0A2Z4C1S3"/>
<organism evidence="1">
    <name type="scientific">Citrobacter youngae</name>
    <dbReference type="NCBI Taxonomy" id="133448"/>
    <lineage>
        <taxon>Bacteria</taxon>
        <taxon>Pseudomonadati</taxon>
        <taxon>Pseudomonadota</taxon>
        <taxon>Gammaproteobacteria</taxon>
        <taxon>Enterobacterales</taxon>
        <taxon>Enterobacteriaceae</taxon>
        <taxon>Citrobacter</taxon>
        <taxon>Citrobacter freundii complex</taxon>
    </lineage>
</organism>
<proteinExistence type="predicted"/>
<evidence type="ECO:0008006" key="2">
    <source>
        <dbReference type="Google" id="ProtNLM"/>
    </source>
</evidence>
<dbReference type="Gene3D" id="1.10.1200.10">
    <property type="entry name" value="ACP-like"/>
    <property type="match status" value="1"/>
</dbReference>
<sequence>MRNKIFEIISTVAKKNVSEIIDNSDQKGLWDSFTHLELILALEEKFSIMFEPEEISEMLTPELLIRGVEDKLNNES</sequence>
<accession>A0A2Z4C1S3</accession>
<evidence type="ECO:0000313" key="1">
    <source>
        <dbReference type="EMBL" id="AWU66719.1"/>
    </source>
</evidence>
<name>A0A2Z4C1S3_9ENTR</name>